<comment type="caution">
    <text evidence="2">The sequence shown here is derived from an EMBL/GenBank/DDBJ whole genome shotgun (WGS) entry which is preliminary data.</text>
</comment>
<keyword evidence="3" id="KW-1185">Reference proteome</keyword>
<dbReference type="Proteomes" id="UP000193689">
    <property type="component" value="Unassembled WGS sequence"/>
</dbReference>
<evidence type="ECO:0008006" key="4">
    <source>
        <dbReference type="Google" id="ProtNLM"/>
    </source>
</evidence>
<dbReference type="InParanoid" id="A0A1Y2DXN4"/>
<proteinExistence type="predicted"/>
<evidence type="ECO:0000313" key="2">
    <source>
        <dbReference type="EMBL" id="ORY63886.1"/>
    </source>
</evidence>
<organism evidence="2 3">
    <name type="scientific">Pseudomassariella vexata</name>
    <dbReference type="NCBI Taxonomy" id="1141098"/>
    <lineage>
        <taxon>Eukaryota</taxon>
        <taxon>Fungi</taxon>
        <taxon>Dikarya</taxon>
        <taxon>Ascomycota</taxon>
        <taxon>Pezizomycotina</taxon>
        <taxon>Sordariomycetes</taxon>
        <taxon>Xylariomycetidae</taxon>
        <taxon>Amphisphaeriales</taxon>
        <taxon>Pseudomassariaceae</taxon>
        <taxon>Pseudomassariella</taxon>
    </lineage>
</organism>
<name>A0A1Y2DXN4_9PEZI</name>
<feature type="compositionally biased region" description="Polar residues" evidence="1">
    <location>
        <begin position="379"/>
        <end position="390"/>
    </location>
</feature>
<gene>
    <name evidence="2" type="ORF">BCR38DRAFT_485036</name>
</gene>
<dbReference type="AlphaFoldDB" id="A0A1Y2DXN4"/>
<dbReference type="RefSeq" id="XP_040715300.1">
    <property type="nucleotide sequence ID" value="XM_040863826.1"/>
</dbReference>
<feature type="region of interest" description="Disordered" evidence="1">
    <location>
        <begin position="362"/>
        <end position="418"/>
    </location>
</feature>
<dbReference type="GeneID" id="63780038"/>
<dbReference type="OrthoDB" id="5275938at2759"/>
<evidence type="ECO:0000256" key="1">
    <source>
        <dbReference type="SAM" id="MobiDB-lite"/>
    </source>
</evidence>
<dbReference type="EMBL" id="MCFJ01000007">
    <property type="protein sequence ID" value="ORY63886.1"/>
    <property type="molecule type" value="Genomic_DNA"/>
</dbReference>
<feature type="compositionally biased region" description="Basic and acidic residues" evidence="1">
    <location>
        <begin position="391"/>
        <end position="418"/>
    </location>
</feature>
<dbReference type="STRING" id="1141098.A0A1Y2DXN4"/>
<sequence>MAAIHSPGLLTPIKEDETSVHGGTIDADGDVVIIFHADWDITIKVGKYKYKVSAANVATASAEWRRRLYGKDAPSRPVDGDDWEVLAEKEDDSKALGTLLSIAHFSFNKVSNAPSLDELYAITILTNKYACTHLVYPWSGKWVEGLSTLVADEDCAIKAHKAAWIAYELGDCQLLKDMSDSLVVNAKVDGNGEIVNEAGMSMKDFRLPNGLLERITTVRAETVAKLLKQIKVPLDHLTGIKRLDPPKFCRTGIDVDSCESIMLGSALKALVPAGLYPVPDPDKFTGSIKDLKNAVCHIKFFDFRGEGYAPHKGHKGCNLGFQEVVKQVTKAMPVAIDQMQLEHVILQARISGLDKSDAADGTLYTDADDTEVKTEATKSEGSISEGSNSDKPARSENKPVKDEDVEFSVKKEKTEDDA</sequence>
<accession>A0A1Y2DXN4</accession>
<reference evidence="2 3" key="1">
    <citation type="submission" date="2016-07" db="EMBL/GenBank/DDBJ databases">
        <title>Pervasive Adenine N6-methylation of Active Genes in Fungi.</title>
        <authorList>
            <consortium name="DOE Joint Genome Institute"/>
            <person name="Mondo S.J."/>
            <person name="Dannebaum R.O."/>
            <person name="Kuo R.C."/>
            <person name="Labutti K."/>
            <person name="Haridas S."/>
            <person name="Kuo A."/>
            <person name="Salamov A."/>
            <person name="Ahrendt S.R."/>
            <person name="Lipzen A."/>
            <person name="Sullivan W."/>
            <person name="Andreopoulos W.B."/>
            <person name="Clum A."/>
            <person name="Lindquist E."/>
            <person name="Daum C."/>
            <person name="Ramamoorthy G.K."/>
            <person name="Gryganskyi A."/>
            <person name="Culley D."/>
            <person name="Magnuson J.K."/>
            <person name="James T.Y."/>
            <person name="O'Malley M.A."/>
            <person name="Stajich J.E."/>
            <person name="Spatafora J.W."/>
            <person name="Visel A."/>
            <person name="Grigoriev I.V."/>
        </authorList>
    </citation>
    <scope>NUCLEOTIDE SEQUENCE [LARGE SCALE GENOMIC DNA]</scope>
    <source>
        <strain evidence="2 3">CBS 129021</strain>
    </source>
</reference>
<evidence type="ECO:0000313" key="3">
    <source>
        <dbReference type="Proteomes" id="UP000193689"/>
    </source>
</evidence>
<protein>
    <recommendedName>
        <fullName evidence="4">BTB domain-containing protein</fullName>
    </recommendedName>
</protein>